<dbReference type="InterPro" id="IPR002656">
    <property type="entry name" value="Acyl_transf_3_dom"/>
</dbReference>
<dbReference type="GO" id="GO:0016787">
    <property type="term" value="F:hydrolase activity"/>
    <property type="evidence" value="ECO:0007669"/>
    <property type="project" value="UniProtKB-KW"/>
</dbReference>
<feature type="transmembrane region" description="Helical" evidence="1">
    <location>
        <begin position="172"/>
        <end position="191"/>
    </location>
</feature>
<organism evidence="3 4">
    <name type="scientific">Gulbenkiania indica</name>
    <dbReference type="NCBI Taxonomy" id="375574"/>
    <lineage>
        <taxon>Bacteria</taxon>
        <taxon>Pseudomonadati</taxon>
        <taxon>Pseudomonadota</taxon>
        <taxon>Betaproteobacteria</taxon>
        <taxon>Neisseriales</taxon>
        <taxon>Chromobacteriaceae</taxon>
        <taxon>Gulbenkiania</taxon>
    </lineage>
</organism>
<evidence type="ECO:0000256" key="1">
    <source>
        <dbReference type="SAM" id="Phobius"/>
    </source>
</evidence>
<proteinExistence type="predicted"/>
<dbReference type="GO" id="GO:0016020">
    <property type="term" value="C:membrane"/>
    <property type="evidence" value="ECO:0007669"/>
    <property type="project" value="TreeGrafter"/>
</dbReference>
<name>A0A0K6GSP7_9NEIS</name>
<dbReference type="InterPro" id="IPR050879">
    <property type="entry name" value="Acyltransferase_3"/>
</dbReference>
<feature type="transmembrane region" description="Helical" evidence="1">
    <location>
        <begin position="50"/>
        <end position="71"/>
    </location>
</feature>
<dbReference type="Proteomes" id="UP000243535">
    <property type="component" value="Unassembled WGS sequence"/>
</dbReference>
<dbReference type="PANTHER" id="PTHR23028:SF131">
    <property type="entry name" value="BLR2367 PROTEIN"/>
    <property type="match status" value="1"/>
</dbReference>
<dbReference type="PANTHER" id="PTHR23028">
    <property type="entry name" value="ACETYLTRANSFERASE"/>
    <property type="match status" value="1"/>
</dbReference>
<keyword evidence="1" id="KW-1133">Transmembrane helix</keyword>
<feature type="transmembrane region" description="Helical" evidence="1">
    <location>
        <begin position="92"/>
        <end position="112"/>
    </location>
</feature>
<dbReference type="GO" id="GO:0016747">
    <property type="term" value="F:acyltransferase activity, transferring groups other than amino-acyl groups"/>
    <property type="evidence" value="ECO:0007669"/>
    <property type="project" value="InterPro"/>
</dbReference>
<feature type="transmembrane region" description="Helical" evidence="1">
    <location>
        <begin position="267"/>
        <end position="283"/>
    </location>
</feature>
<dbReference type="RefSeq" id="WP_169787361.1">
    <property type="nucleotide sequence ID" value="NZ_CYHA01000001.1"/>
</dbReference>
<feature type="transmembrane region" description="Helical" evidence="1">
    <location>
        <begin position="211"/>
        <end position="231"/>
    </location>
</feature>
<keyword evidence="3" id="KW-0012">Acyltransferase</keyword>
<accession>A0A0K6GSP7</accession>
<protein>
    <submittedName>
        <fullName evidence="3">Peptidoglycan/LPS O-acetylase OafA/YrhL, contains acyltransferase and SGNH-hydrolase domains</fullName>
    </submittedName>
</protein>
<feature type="transmembrane region" description="Helical" evidence="1">
    <location>
        <begin position="295"/>
        <end position="313"/>
    </location>
</feature>
<keyword evidence="4" id="KW-1185">Reference proteome</keyword>
<dbReference type="GO" id="GO:0000271">
    <property type="term" value="P:polysaccharide biosynthetic process"/>
    <property type="evidence" value="ECO:0007669"/>
    <property type="project" value="TreeGrafter"/>
</dbReference>
<evidence type="ECO:0000313" key="4">
    <source>
        <dbReference type="Proteomes" id="UP000243535"/>
    </source>
</evidence>
<keyword evidence="1" id="KW-0812">Transmembrane</keyword>
<keyword evidence="3" id="KW-0808">Transferase</keyword>
<dbReference type="STRING" id="375574.GCA_001418035_00278"/>
<dbReference type="EMBL" id="CYHA01000001">
    <property type="protein sequence ID" value="CUA81637.1"/>
    <property type="molecule type" value="Genomic_DNA"/>
</dbReference>
<evidence type="ECO:0000313" key="3">
    <source>
        <dbReference type="EMBL" id="CUA81637.1"/>
    </source>
</evidence>
<feature type="transmembrane region" description="Helical" evidence="1">
    <location>
        <begin position="20"/>
        <end position="38"/>
    </location>
</feature>
<evidence type="ECO:0000259" key="2">
    <source>
        <dbReference type="Pfam" id="PF01757"/>
    </source>
</evidence>
<gene>
    <name evidence="3" type="ORF">Ga0061063_0479</name>
</gene>
<reference evidence="4" key="1">
    <citation type="submission" date="2015-08" db="EMBL/GenBank/DDBJ databases">
        <authorList>
            <person name="Varghese N."/>
        </authorList>
    </citation>
    <scope>NUCLEOTIDE SEQUENCE [LARGE SCALE GENOMIC DNA]</scope>
    <source>
        <strain evidence="4">DSM 17901</strain>
    </source>
</reference>
<dbReference type="AlphaFoldDB" id="A0A0K6GSP7"/>
<feature type="transmembrane region" description="Helical" evidence="1">
    <location>
        <begin position="333"/>
        <end position="351"/>
    </location>
</feature>
<feature type="domain" description="Acyltransferase 3" evidence="2">
    <location>
        <begin position="16"/>
        <end position="351"/>
    </location>
</feature>
<feature type="transmembrane region" description="Helical" evidence="1">
    <location>
        <begin position="243"/>
        <end position="261"/>
    </location>
</feature>
<feature type="transmembrane region" description="Helical" evidence="1">
    <location>
        <begin position="139"/>
        <end position="165"/>
    </location>
</feature>
<keyword evidence="1" id="KW-0472">Membrane</keyword>
<dbReference type="Pfam" id="PF01757">
    <property type="entry name" value="Acyl_transf_3"/>
    <property type="match status" value="1"/>
</dbReference>
<sequence>MQDTLSSRLVDRPALEWLQALRGLAAFLVVLVHARGALTGSPLAEAVQEVLYHGAMGVDLFFILSGFLMVYTTRTLPGGVADARVFLLKRIVRIWPAYAVLTVLTFLTLQGVHGLVEPAGREALLKTLLFVPVDPYNPLYFSMALPVGWTLTFEMYFYVVFAAALLLGRWRWLGMAAWFGLTLLAVPMALGHFDWGVFDQAVIGQWAYANLAINPMVWDFLFGMVAAWLYFHLPGPPTPRGAALLVLLPLAALVALAVADVCSTHGPTQWGGPLALVFIGLAQSSKTQRLPTPRALLWLGEISYALYLAHPLAQHFLGLAVGRLAGTQATHGPVYLLLATGMSLVVGAWVWRHVEVPGSRLARRWLLPQRLAEAPPAIGPVSS</sequence>
<keyword evidence="3" id="KW-0378">Hydrolase</keyword>